<dbReference type="SUPFAM" id="SSF55200">
    <property type="entry name" value="Translation initiation factor IF3, C-terminal domain"/>
    <property type="match status" value="1"/>
</dbReference>
<evidence type="ECO:0000313" key="2">
    <source>
        <dbReference type="EMBL" id="ANQ07073.1"/>
    </source>
</evidence>
<dbReference type="GeneID" id="30908084"/>
<dbReference type="AlphaFoldDB" id="A0A1B1DWA8"/>
<accession>A0A1B1DWA8</accession>
<dbReference type="RefSeq" id="XP_019913768.1">
    <property type="nucleotide sequence ID" value="XM_020058167.1"/>
</dbReference>
<dbReference type="EMBL" id="CP016244">
    <property type="protein sequence ID" value="ANQ07073.1"/>
    <property type="molecule type" value="Genomic_DNA"/>
</dbReference>
<feature type="compositionally biased region" description="Polar residues" evidence="1">
    <location>
        <begin position="132"/>
        <end position="150"/>
    </location>
</feature>
<dbReference type="KEGG" id="pcot:PCOAH_00013580"/>
<keyword evidence="3" id="KW-1185">Reference proteome</keyword>
<name>A0A1B1DWA8_9APIC</name>
<feature type="compositionally biased region" description="Basic and acidic residues" evidence="1">
    <location>
        <begin position="243"/>
        <end position="261"/>
    </location>
</feature>
<protein>
    <recommendedName>
        <fullName evidence="4">Translation initiation factor IF-3</fullName>
    </recommendedName>
</protein>
<dbReference type="VEuPathDB" id="PlasmoDB:PCOAH_00013580"/>
<evidence type="ECO:0008006" key="4">
    <source>
        <dbReference type="Google" id="ProtNLM"/>
    </source>
</evidence>
<organism evidence="2 3">
    <name type="scientific">Plasmodium coatneyi</name>
    <dbReference type="NCBI Taxonomy" id="208452"/>
    <lineage>
        <taxon>Eukaryota</taxon>
        <taxon>Sar</taxon>
        <taxon>Alveolata</taxon>
        <taxon>Apicomplexa</taxon>
        <taxon>Aconoidasida</taxon>
        <taxon>Haemosporida</taxon>
        <taxon>Plasmodiidae</taxon>
        <taxon>Plasmodium</taxon>
    </lineage>
</organism>
<dbReference type="InterPro" id="IPR036788">
    <property type="entry name" value="T_IF-3_C_sf"/>
</dbReference>
<gene>
    <name evidence="2" type="ORF">PCOAH_00013580</name>
</gene>
<evidence type="ECO:0000256" key="1">
    <source>
        <dbReference type="SAM" id="MobiDB-lite"/>
    </source>
</evidence>
<reference evidence="3" key="1">
    <citation type="submission" date="2016-06" db="EMBL/GenBank/DDBJ databases">
        <title>First high quality genome sequence of Plasmodium coatneyi using continuous long reads from single molecule, real-time sequencing.</title>
        <authorList>
            <person name="Chien J.-T."/>
            <person name="Pakala S.B."/>
            <person name="Geraldo J.A."/>
            <person name="Lapp S.A."/>
            <person name="Barnwell J.W."/>
            <person name="Kissinger J.C."/>
            <person name="Galinski M.R."/>
            <person name="Humphrey J.C."/>
        </authorList>
    </citation>
    <scope>NUCLEOTIDE SEQUENCE [LARGE SCALE GENOMIC DNA]</scope>
    <source>
        <strain evidence="3">Hackeri</strain>
    </source>
</reference>
<sequence length="334" mass="38761">MSVLLTYEKIILCPKQNLSAANQFYTNFYIPLANKVTFFTRPFWVNRRISAFEEAAHHDRKYIQYHVIVNAVKLFFLKKYSQGWSPSIHRWNIFESIGKNNPSYLTFAKGGSTDSNDDTTQVGRNTSEKKTNVNNSNGESQLDEINSQITPHDETEKMPKDAESHLFERGPFAIHYWKKKKQTNSTHYNIDPSAKTKKIQIYYNCEMTDMERKICKIKKFLRNGNPVDILLICEKDSDCDDEVNQKRGGGEKKKMNKKNEESTSEGGTTSICKDKNDFTNRVLSLQLGEAKCSPHMNVRVNFLMRHLAKIANVEETFWHVQNGRRVILIKLYPR</sequence>
<dbReference type="Proteomes" id="UP000092716">
    <property type="component" value="Chromosome 6"/>
</dbReference>
<proteinExistence type="predicted"/>
<feature type="region of interest" description="Disordered" evidence="1">
    <location>
        <begin position="108"/>
        <end position="155"/>
    </location>
</feature>
<dbReference type="OrthoDB" id="375742at2759"/>
<evidence type="ECO:0000313" key="3">
    <source>
        <dbReference type="Proteomes" id="UP000092716"/>
    </source>
</evidence>
<feature type="region of interest" description="Disordered" evidence="1">
    <location>
        <begin position="241"/>
        <end position="270"/>
    </location>
</feature>
<dbReference type="GO" id="GO:0006413">
    <property type="term" value="P:translational initiation"/>
    <property type="evidence" value="ECO:0007669"/>
    <property type="project" value="InterPro"/>
</dbReference>
<feature type="compositionally biased region" description="Polar residues" evidence="1">
    <location>
        <begin position="112"/>
        <end position="125"/>
    </location>
</feature>